<dbReference type="CDD" id="cd00761">
    <property type="entry name" value="Glyco_tranf_GTA_type"/>
    <property type="match status" value="1"/>
</dbReference>
<dbReference type="Proteomes" id="UP000244870">
    <property type="component" value="Chromosome"/>
</dbReference>
<accession>A0A0D1LV92</accession>
<gene>
    <name evidence="3" type="primary">epsJ_1</name>
    <name evidence="3" type="ORF">ab3b_02347</name>
    <name evidence="2" type="ORF">B6254_0114</name>
    <name evidence="4" type="ORF">FO435_00755</name>
</gene>
<evidence type="ECO:0000313" key="3">
    <source>
        <dbReference type="EMBL" id="KIU19901.1"/>
    </source>
</evidence>
<name>A0A0D1LV92_9LACO</name>
<evidence type="ECO:0000313" key="2">
    <source>
        <dbReference type="EMBL" id="AWF94561.1"/>
    </source>
</evidence>
<dbReference type="PANTHER" id="PTHR22916:SF3">
    <property type="entry name" value="UDP-GLCNAC:BETAGAL BETA-1,3-N-ACETYLGLUCOSAMINYLTRANSFERASE-LIKE PROTEIN 1"/>
    <property type="match status" value="1"/>
</dbReference>
<dbReference type="SUPFAM" id="SSF53448">
    <property type="entry name" value="Nucleotide-diphospho-sugar transferases"/>
    <property type="match status" value="1"/>
</dbReference>
<dbReference type="RefSeq" id="WP_010375281.1">
    <property type="nucleotide sequence ID" value="NZ_BJEF01000006.1"/>
</dbReference>
<dbReference type="EC" id="2.4.-.-" evidence="3"/>
<dbReference type="PANTHER" id="PTHR22916">
    <property type="entry name" value="GLYCOSYLTRANSFERASE"/>
    <property type="match status" value="1"/>
</dbReference>
<dbReference type="InterPro" id="IPR001173">
    <property type="entry name" value="Glyco_trans_2-like"/>
</dbReference>
<keyword evidence="3" id="KW-0808">Transferase</keyword>
<dbReference type="EMBL" id="CP020928">
    <property type="protein sequence ID" value="AWF94561.1"/>
    <property type="molecule type" value="Genomic_DNA"/>
</dbReference>
<dbReference type="EMBL" id="VNHC01000002">
    <property type="protein sequence ID" value="TVV26536.1"/>
    <property type="molecule type" value="Genomic_DNA"/>
</dbReference>
<dbReference type="PATRIC" id="fig|137591.24.peg.2301"/>
<dbReference type="Proteomes" id="UP000320012">
    <property type="component" value="Unassembled WGS sequence"/>
</dbReference>
<protein>
    <submittedName>
        <fullName evidence="3">EpsJ_1 protein</fullName>
        <ecNumber evidence="3">2.4.-.-</ecNumber>
    </submittedName>
    <submittedName>
        <fullName evidence="4">Glycosyltransferase family 2 protein</fullName>
    </submittedName>
</protein>
<reference evidence="2 6" key="2">
    <citation type="submission" date="2017-04" db="EMBL/GenBank/DDBJ databases">
        <title>Weissella cibaria strain m2 complete genome.</title>
        <authorList>
            <person name="Pan Q."/>
            <person name="Tan M."/>
            <person name="Yao F."/>
            <person name="Su S."/>
        </authorList>
    </citation>
    <scope>NUCLEOTIDE SEQUENCE [LARGE SCALE GENOMIC DNA]</scope>
    <source>
        <strain evidence="2 6">M2</strain>
    </source>
</reference>
<organism evidence="3 5">
    <name type="scientific">Weissella cibaria</name>
    <dbReference type="NCBI Taxonomy" id="137591"/>
    <lineage>
        <taxon>Bacteria</taxon>
        <taxon>Bacillati</taxon>
        <taxon>Bacillota</taxon>
        <taxon>Bacilli</taxon>
        <taxon>Lactobacillales</taxon>
        <taxon>Lactobacillaceae</taxon>
        <taxon>Weissella</taxon>
    </lineage>
</organism>
<reference evidence="4 7" key="3">
    <citation type="submission" date="2019-07" db="EMBL/GenBank/DDBJ databases">
        <title>Genome sequence of Weissella cibaria GK1.</title>
        <authorList>
            <person name="Choi H.-J."/>
        </authorList>
    </citation>
    <scope>NUCLEOTIDE SEQUENCE [LARGE SCALE GENOMIC DNA]</scope>
    <source>
        <strain evidence="4 7">GK1</strain>
    </source>
</reference>
<evidence type="ECO:0000313" key="5">
    <source>
        <dbReference type="Proteomes" id="UP000032289"/>
    </source>
</evidence>
<dbReference type="AlphaFoldDB" id="A0A0D1LV92"/>
<dbReference type="InterPro" id="IPR029044">
    <property type="entry name" value="Nucleotide-diphossugar_trans"/>
</dbReference>
<dbReference type="Gene3D" id="3.90.550.10">
    <property type="entry name" value="Spore Coat Polysaccharide Biosynthesis Protein SpsA, Chain A"/>
    <property type="match status" value="1"/>
</dbReference>
<dbReference type="Proteomes" id="UP000032289">
    <property type="component" value="Unassembled WGS sequence"/>
</dbReference>
<evidence type="ECO:0000259" key="1">
    <source>
        <dbReference type="Pfam" id="PF00535"/>
    </source>
</evidence>
<reference evidence="3 5" key="1">
    <citation type="journal article" date="2015" name="Microbiology (Mosc.)">
        <title>Genomics of the Weissella cibaria species with an examination of its metabolic traits.</title>
        <authorList>
            <person name="Lynch K.M."/>
            <person name="Lucid A."/>
            <person name="Arendt E.K."/>
            <person name="Sleator R.D."/>
            <person name="Lucey B."/>
            <person name="Coffey A."/>
        </authorList>
    </citation>
    <scope>NUCLEOTIDE SEQUENCE [LARGE SCALE GENOMIC DNA]</scope>
    <source>
        <strain evidence="3 5">AB3b</strain>
    </source>
</reference>
<evidence type="ECO:0000313" key="7">
    <source>
        <dbReference type="Proteomes" id="UP000320012"/>
    </source>
</evidence>
<proteinExistence type="predicted"/>
<dbReference type="GO" id="GO:0016758">
    <property type="term" value="F:hexosyltransferase activity"/>
    <property type="evidence" value="ECO:0007669"/>
    <property type="project" value="UniProtKB-ARBA"/>
</dbReference>
<dbReference type="EMBL" id="JWHT01000074">
    <property type="protein sequence ID" value="KIU19901.1"/>
    <property type="molecule type" value="Genomic_DNA"/>
</dbReference>
<dbReference type="Pfam" id="PF00535">
    <property type="entry name" value="Glycos_transf_2"/>
    <property type="match status" value="1"/>
</dbReference>
<dbReference type="GeneID" id="66963330"/>
<feature type="domain" description="Glycosyltransferase 2-like" evidence="1">
    <location>
        <begin position="8"/>
        <end position="133"/>
    </location>
</feature>
<evidence type="ECO:0000313" key="4">
    <source>
        <dbReference type="EMBL" id="TVV26536.1"/>
    </source>
</evidence>
<sequence length="249" mass="28229">MTQEPLVTVAVLSHNLEGYIGHSLKTINKQTYRNMDIVILDDASTDDTLTEINHWVARDDRMRLIKNNKRRGVATMRNRALKEIRGKYFIFVDGDDQLAPAFVETLVKGLEENPDVDIASVGFSWGASGVPKKANEVKFRRIDRAAMFEGVTHRGHVISGMVWNKAYRSANLLDSQVRFDESLELAEDHLWIAQLVASKAMSEYSIFASDVLYNKVSRSTSIIHTASHALREREREIDQQIARIGDDII</sequence>
<evidence type="ECO:0000313" key="6">
    <source>
        <dbReference type="Proteomes" id="UP000244870"/>
    </source>
</evidence>
<keyword evidence="3" id="KW-0328">Glycosyltransferase</keyword>